<dbReference type="PANTHER" id="PTHR33168">
    <property type="entry name" value="STRESS INDUCED PROTEIN-RELATED"/>
    <property type="match status" value="1"/>
</dbReference>
<accession>A0A2P6RWR2</accession>
<dbReference type="OMA" id="VFRVKKI"/>
<comment type="caution">
    <text evidence="1">The sequence shown here is derived from an EMBL/GenBank/DDBJ whole genome shotgun (WGS) entry which is preliminary data.</text>
</comment>
<name>A0A2P6RWR2_ROSCH</name>
<proteinExistence type="predicted"/>
<evidence type="ECO:0000313" key="2">
    <source>
        <dbReference type="Proteomes" id="UP000238479"/>
    </source>
</evidence>
<gene>
    <name evidence="1" type="ORF">RchiOBHm_Chr2g0137921</name>
</gene>
<evidence type="ECO:0000313" key="1">
    <source>
        <dbReference type="EMBL" id="PRQ50863.1"/>
    </source>
</evidence>
<sequence>MLKIRRRMLWRIVKKEKKRLKRLLFNCSASTRGVRVPYDAYTYSQNFDQGLMWADPDFIYRSFSARFAVPSRVFHQNTEVVGC</sequence>
<dbReference type="EMBL" id="PDCK01000040">
    <property type="protein sequence ID" value="PRQ50863.1"/>
    <property type="molecule type" value="Genomic_DNA"/>
</dbReference>
<reference evidence="1 2" key="1">
    <citation type="journal article" date="2018" name="Nat. Genet.">
        <title>The Rosa genome provides new insights in the design of modern roses.</title>
        <authorList>
            <person name="Bendahmane M."/>
        </authorList>
    </citation>
    <scope>NUCLEOTIDE SEQUENCE [LARGE SCALE GENOMIC DNA]</scope>
    <source>
        <strain evidence="2">cv. Old Blush</strain>
    </source>
</reference>
<protein>
    <submittedName>
        <fullName evidence="1">Uncharacterized protein</fullName>
    </submittedName>
</protein>
<dbReference type="AlphaFoldDB" id="A0A2P6RWR2"/>
<keyword evidence="2" id="KW-1185">Reference proteome</keyword>
<dbReference type="STRING" id="74649.A0A2P6RWR2"/>
<dbReference type="Gramene" id="PRQ50863">
    <property type="protein sequence ID" value="PRQ50863"/>
    <property type="gene ID" value="RchiOBHm_Chr2g0137921"/>
</dbReference>
<organism evidence="1 2">
    <name type="scientific">Rosa chinensis</name>
    <name type="common">China rose</name>
    <dbReference type="NCBI Taxonomy" id="74649"/>
    <lineage>
        <taxon>Eukaryota</taxon>
        <taxon>Viridiplantae</taxon>
        <taxon>Streptophyta</taxon>
        <taxon>Embryophyta</taxon>
        <taxon>Tracheophyta</taxon>
        <taxon>Spermatophyta</taxon>
        <taxon>Magnoliopsida</taxon>
        <taxon>eudicotyledons</taxon>
        <taxon>Gunneridae</taxon>
        <taxon>Pentapetalae</taxon>
        <taxon>rosids</taxon>
        <taxon>fabids</taxon>
        <taxon>Rosales</taxon>
        <taxon>Rosaceae</taxon>
        <taxon>Rosoideae</taxon>
        <taxon>Rosoideae incertae sedis</taxon>
        <taxon>Rosa</taxon>
    </lineage>
</organism>
<dbReference type="Proteomes" id="UP000238479">
    <property type="component" value="Chromosome 2"/>
</dbReference>